<organism evidence="1 2">
    <name type="scientific">Capsulimonas corticalis</name>
    <dbReference type="NCBI Taxonomy" id="2219043"/>
    <lineage>
        <taxon>Bacteria</taxon>
        <taxon>Bacillati</taxon>
        <taxon>Armatimonadota</taxon>
        <taxon>Armatimonadia</taxon>
        <taxon>Capsulimonadales</taxon>
        <taxon>Capsulimonadaceae</taxon>
        <taxon>Capsulimonas</taxon>
    </lineage>
</organism>
<evidence type="ECO:0000313" key="2">
    <source>
        <dbReference type="Proteomes" id="UP000287394"/>
    </source>
</evidence>
<reference evidence="1 2" key="1">
    <citation type="journal article" date="2019" name="Int. J. Syst. Evol. Microbiol.">
        <title>Capsulimonas corticalis gen. nov., sp. nov., an aerobic capsulated bacterium, of a novel bacterial order, Capsulimonadales ord. nov., of the class Armatimonadia of the phylum Armatimonadetes.</title>
        <authorList>
            <person name="Li J."/>
            <person name="Kudo C."/>
            <person name="Tonouchi A."/>
        </authorList>
    </citation>
    <scope>NUCLEOTIDE SEQUENCE [LARGE SCALE GENOMIC DNA]</scope>
    <source>
        <strain evidence="1 2">AX-7</strain>
    </source>
</reference>
<protein>
    <submittedName>
        <fullName evidence="1">Uncharacterized protein</fullName>
    </submittedName>
</protein>
<sequence length="89" mass="9601">MKTKNQPSPVPSLHFVMIVASVSLIVLSMFFYMFAPSGKEQTFAGVITLMLGFLTGKLSNQFGRPLRAAASVDAVPDDDDDEEDSDSGD</sequence>
<proteinExistence type="predicted"/>
<dbReference type="RefSeq" id="WP_119319935.1">
    <property type="nucleotide sequence ID" value="NZ_AP025739.1"/>
</dbReference>
<dbReference type="Proteomes" id="UP000287394">
    <property type="component" value="Chromosome"/>
</dbReference>
<name>A0A402CRC8_9BACT</name>
<accession>A0A402CRC8</accession>
<dbReference type="AlphaFoldDB" id="A0A402CRC8"/>
<dbReference type="KEGG" id="ccot:CCAX7_000240"/>
<keyword evidence="2" id="KW-1185">Reference proteome</keyword>
<gene>
    <name evidence="1" type="ORF">CCAX7_000240</name>
</gene>
<dbReference type="EMBL" id="AP025739">
    <property type="protein sequence ID" value="BDI27973.1"/>
    <property type="molecule type" value="Genomic_DNA"/>
</dbReference>
<evidence type="ECO:0000313" key="1">
    <source>
        <dbReference type="EMBL" id="BDI27973.1"/>
    </source>
</evidence>